<protein>
    <recommendedName>
        <fullName evidence="3">DUF4216 domain-containing protein</fullName>
    </recommendedName>
</protein>
<feature type="region of interest" description="Disordered" evidence="2">
    <location>
        <begin position="184"/>
        <end position="205"/>
    </location>
</feature>
<comment type="caution">
    <text evidence="4">The sequence shown here is derived from an EMBL/GenBank/DDBJ whole genome shotgun (WGS) entry which is preliminary data.</text>
</comment>
<keyword evidence="1" id="KW-0175">Coiled coil</keyword>
<dbReference type="InterPro" id="IPR025312">
    <property type="entry name" value="DUF4216"/>
</dbReference>
<sequence>MHKDKYFLSINITSRWCEDDPFVLPNQVQQVFYVDDTKLGHPWKIAQLVCHRHLWDIEEHDDLVVEEMNDNIVQQHESSETELIYATEDQNLQSLRRDDIEPDIINVEVLTRIDEEEELNNIVDGDEIMPPKNVILRRPATRSTKQLFVAEKPTNTEVVELPPTQINLQQPQSGSVATINDDTTVNEGNNESPIQVGSSSIRRGRGVTTRKSIEKAILENDKKPLEIEFPEDKSVQEFMEEIFQRSYTHWRGRLSATHKDYIMAGKNPRASSPFEWISIENWCQLCDLFESETFKVNQSPVENFANTHRKNGVFVSEKAEAAYREMERLRTISTDSDSDLVSSEREIIKIALGNKSGYDKGLGYGVVPSKRMKKTLSESTRLKEKLNVAEEELHNVRTRLITQTELIDKQEALIQTHNAEIAGLKEGQNELKEQLSYVLQKFGAIP</sequence>
<evidence type="ECO:0000313" key="4">
    <source>
        <dbReference type="EMBL" id="KAK8936564.1"/>
    </source>
</evidence>
<evidence type="ECO:0000259" key="3">
    <source>
        <dbReference type="Pfam" id="PF13952"/>
    </source>
</evidence>
<organism evidence="4 5">
    <name type="scientific">Platanthera zijinensis</name>
    <dbReference type="NCBI Taxonomy" id="2320716"/>
    <lineage>
        <taxon>Eukaryota</taxon>
        <taxon>Viridiplantae</taxon>
        <taxon>Streptophyta</taxon>
        <taxon>Embryophyta</taxon>
        <taxon>Tracheophyta</taxon>
        <taxon>Spermatophyta</taxon>
        <taxon>Magnoliopsida</taxon>
        <taxon>Liliopsida</taxon>
        <taxon>Asparagales</taxon>
        <taxon>Orchidaceae</taxon>
        <taxon>Orchidoideae</taxon>
        <taxon>Orchideae</taxon>
        <taxon>Orchidinae</taxon>
        <taxon>Platanthera</taxon>
    </lineage>
</organism>
<accession>A0AAP0BEB1</accession>
<evidence type="ECO:0000256" key="2">
    <source>
        <dbReference type="SAM" id="MobiDB-lite"/>
    </source>
</evidence>
<proteinExistence type="predicted"/>
<evidence type="ECO:0000313" key="5">
    <source>
        <dbReference type="Proteomes" id="UP001418222"/>
    </source>
</evidence>
<keyword evidence="5" id="KW-1185">Reference proteome</keyword>
<feature type="domain" description="DUF4216" evidence="3">
    <location>
        <begin position="2"/>
        <end position="45"/>
    </location>
</feature>
<evidence type="ECO:0000256" key="1">
    <source>
        <dbReference type="SAM" id="Coils"/>
    </source>
</evidence>
<feature type="coiled-coil region" evidence="1">
    <location>
        <begin position="372"/>
        <end position="434"/>
    </location>
</feature>
<gene>
    <name evidence="4" type="ORF">KSP39_PZI012706</name>
</gene>
<feature type="compositionally biased region" description="Polar residues" evidence="2">
    <location>
        <begin position="184"/>
        <end position="201"/>
    </location>
</feature>
<reference evidence="4 5" key="1">
    <citation type="journal article" date="2022" name="Nat. Plants">
        <title>Genomes of leafy and leafless Platanthera orchids illuminate the evolution of mycoheterotrophy.</title>
        <authorList>
            <person name="Li M.H."/>
            <person name="Liu K.W."/>
            <person name="Li Z."/>
            <person name="Lu H.C."/>
            <person name="Ye Q.L."/>
            <person name="Zhang D."/>
            <person name="Wang J.Y."/>
            <person name="Li Y.F."/>
            <person name="Zhong Z.M."/>
            <person name="Liu X."/>
            <person name="Yu X."/>
            <person name="Liu D.K."/>
            <person name="Tu X.D."/>
            <person name="Liu B."/>
            <person name="Hao Y."/>
            <person name="Liao X.Y."/>
            <person name="Jiang Y.T."/>
            <person name="Sun W.H."/>
            <person name="Chen J."/>
            <person name="Chen Y.Q."/>
            <person name="Ai Y."/>
            <person name="Zhai J.W."/>
            <person name="Wu S.S."/>
            <person name="Zhou Z."/>
            <person name="Hsiao Y.Y."/>
            <person name="Wu W.L."/>
            <person name="Chen Y.Y."/>
            <person name="Lin Y.F."/>
            <person name="Hsu J.L."/>
            <person name="Li C.Y."/>
            <person name="Wang Z.W."/>
            <person name="Zhao X."/>
            <person name="Zhong W.Y."/>
            <person name="Ma X.K."/>
            <person name="Ma L."/>
            <person name="Huang J."/>
            <person name="Chen G.Z."/>
            <person name="Huang M.Z."/>
            <person name="Huang L."/>
            <person name="Peng D.H."/>
            <person name="Luo Y.B."/>
            <person name="Zou S.Q."/>
            <person name="Chen S.P."/>
            <person name="Lan S."/>
            <person name="Tsai W.C."/>
            <person name="Van de Peer Y."/>
            <person name="Liu Z.J."/>
        </authorList>
    </citation>
    <scope>NUCLEOTIDE SEQUENCE [LARGE SCALE GENOMIC DNA]</scope>
    <source>
        <strain evidence="4">Lor287</strain>
    </source>
</reference>
<dbReference type="Proteomes" id="UP001418222">
    <property type="component" value="Unassembled WGS sequence"/>
</dbReference>
<dbReference type="Pfam" id="PF13952">
    <property type="entry name" value="DUF4216"/>
    <property type="match status" value="1"/>
</dbReference>
<dbReference type="EMBL" id="JBBWWQ010000010">
    <property type="protein sequence ID" value="KAK8936564.1"/>
    <property type="molecule type" value="Genomic_DNA"/>
</dbReference>
<dbReference type="AlphaFoldDB" id="A0AAP0BEB1"/>
<name>A0AAP0BEB1_9ASPA</name>